<accession>A0A8J8SXK9</accession>
<organism evidence="1 2">
    <name type="scientific">Halteria grandinella</name>
    <dbReference type="NCBI Taxonomy" id="5974"/>
    <lineage>
        <taxon>Eukaryota</taxon>
        <taxon>Sar</taxon>
        <taxon>Alveolata</taxon>
        <taxon>Ciliophora</taxon>
        <taxon>Intramacronucleata</taxon>
        <taxon>Spirotrichea</taxon>
        <taxon>Stichotrichia</taxon>
        <taxon>Sporadotrichida</taxon>
        <taxon>Halteriidae</taxon>
        <taxon>Halteria</taxon>
    </lineage>
</organism>
<gene>
    <name evidence="1" type="ORF">FGO68_gene7756</name>
</gene>
<dbReference type="AlphaFoldDB" id="A0A8J8SXK9"/>
<dbReference type="Proteomes" id="UP000785679">
    <property type="component" value="Unassembled WGS sequence"/>
</dbReference>
<evidence type="ECO:0000313" key="1">
    <source>
        <dbReference type="EMBL" id="TNV74567.1"/>
    </source>
</evidence>
<comment type="caution">
    <text evidence="1">The sequence shown here is derived from an EMBL/GenBank/DDBJ whole genome shotgun (WGS) entry which is preliminary data.</text>
</comment>
<protein>
    <submittedName>
        <fullName evidence="1">Uncharacterized protein</fullName>
    </submittedName>
</protein>
<keyword evidence="2" id="KW-1185">Reference proteome</keyword>
<sequence>MPTVQCQITSIIIIYTIFRTRVFGLCIVIECKFIFSKLRERECQNIEIIQPRHPQYSQRGLMLSALVKSSVASLYYKQAKFVNPIIYQTKPFKWQQQALSSDGFAFIALSNSINALVGRQFSLNIIPNNK</sequence>
<dbReference type="EMBL" id="RRYP01016836">
    <property type="protein sequence ID" value="TNV74567.1"/>
    <property type="molecule type" value="Genomic_DNA"/>
</dbReference>
<reference evidence="1" key="1">
    <citation type="submission" date="2019-06" db="EMBL/GenBank/DDBJ databases">
        <authorList>
            <person name="Zheng W."/>
        </authorList>
    </citation>
    <scope>NUCLEOTIDE SEQUENCE</scope>
    <source>
        <strain evidence="1">QDHG01</strain>
    </source>
</reference>
<evidence type="ECO:0000313" key="2">
    <source>
        <dbReference type="Proteomes" id="UP000785679"/>
    </source>
</evidence>
<name>A0A8J8SXK9_HALGN</name>
<proteinExistence type="predicted"/>